<dbReference type="EMBL" id="VEPZ02001512">
    <property type="protein sequence ID" value="KAE8670275.1"/>
    <property type="molecule type" value="Genomic_DNA"/>
</dbReference>
<evidence type="ECO:0000313" key="12">
    <source>
        <dbReference type="Proteomes" id="UP000436088"/>
    </source>
</evidence>
<keyword evidence="3" id="KW-0805">Transcription regulation</keyword>
<evidence type="ECO:0000313" key="11">
    <source>
        <dbReference type="EMBL" id="KAE8670275.1"/>
    </source>
</evidence>
<organism evidence="11 12">
    <name type="scientific">Hibiscus syriacus</name>
    <name type="common">Rose of Sharon</name>
    <dbReference type="NCBI Taxonomy" id="106335"/>
    <lineage>
        <taxon>Eukaryota</taxon>
        <taxon>Viridiplantae</taxon>
        <taxon>Streptophyta</taxon>
        <taxon>Embryophyta</taxon>
        <taxon>Tracheophyta</taxon>
        <taxon>Spermatophyta</taxon>
        <taxon>Magnoliopsida</taxon>
        <taxon>eudicotyledons</taxon>
        <taxon>Gunneridae</taxon>
        <taxon>Pentapetalae</taxon>
        <taxon>rosids</taxon>
        <taxon>malvids</taxon>
        <taxon>Malvales</taxon>
        <taxon>Malvaceae</taxon>
        <taxon>Malvoideae</taxon>
        <taxon>Hibiscus</taxon>
    </lineage>
</organism>
<dbReference type="Gene3D" id="3.30.730.10">
    <property type="entry name" value="AP2/ERF domain"/>
    <property type="match status" value="1"/>
</dbReference>
<dbReference type="InterPro" id="IPR029052">
    <property type="entry name" value="Metallo-depent_PP-like"/>
</dbReference>
<feature type="domain" description="AP2/ERF" evidence="10">
    <location>
        <begin position="252"/>
        <end position="309"/>
    </location>
</feature>
<dbReference type="InterPro" id="IPR025733">
    <property type="entry name" value="PAPs_C"/>
</dbReference>
<keyword evidence="12" id="KW-1185">Reference proteome</keyword>
<dbReference type="FunFam" id="3.30.730.10:FF:000001">
    <property type="entry name" value="Ethylene-responsive transcription factor 2"/>
    <property type="match status" value="1"/>
</dbReference>
<dbReference type="Pfam" id="PF00847">
    <property type="entry name" value="AP2"/>
    <property type="match status" value="1"/>
</dbReference>
<keyword evidence="5" id="KW-0010">Activator</keyword>
<dbReference type="InterPro" id="IPR036955">
    <property type="entry name" value="AP2/ERF_dom_sf"/>
</dbReference>
<feature type="region of interest" description="Disordered" evidence="9">
    <location>
        <begin position="191"/>
        <end position="240"/>
    </location>
</feature>
<evidence type="ECO:0000256" key="1">
    <source>
        <dbReference type="ARBA" id="ARBA00004123"/>
    </source>
</evidence>
<feature type="region of interest" description="Disordered" evidence="9">
    <location>
        <begin position="339"/>
        <end position="371"/>
    </location>
</feature>
<keyword evidence="7" id="KW-0539">Nucleus</keyword>
<feature type="compositionally biased region" description="Polar residues" evidence="9">
    <location>
        <begin position="339"/>
        <end position="348"/>
    </location>
</feature>
<evidence type="ECO:0000256" key="6">
    <source>
        <dbReference type="ARBA" id="ARBA00023163"/>
    </source>
</evidence>
<feature type="compositionally biased region" description="Basic and acidic residues" evidence="9">
    <location>
        <begin position="360"/>
        <end position="371"/>
    </location>
</feature>
<protein>
    <submittedName>
        <fullName evidence="11">ERF062 protein</fullName>
    </submittedName>
</protein>
<dbReference type="GO" id="GO:0009873">
    <property type="term" value="P:ethylene-activated signaling pathway"/>
    <property type="evidence" value="ECO:0007669"/>
    <property type="project" value="UniProtKB-KW"/>
</dbReference>
<dbReference type="InterPro" id="IPR016177">
    <property type="entry name" value="DNA-bd_dom_sf"/>
</dbReference>
<proteinExistence type="inferred from homology"/>
<evidence type="ECO:0000256" key="9">
    <source>
        <dbReference type="SAM" id="MobiDB-lite"/>
    </source>
</evidence>
<feature type="compositionally biased region" description="Basic residues" evidence="9">
    <location>
        <begin position="227"/>
        <end position="240"/>
    </location>
</feature>
<dbReference type="SUPFAM" id="SSF54171">
    <property type="entry name" value="DNA-binding domain"/>
    <property type="match status" value="1"/>
</dbReference>
<comment type="similarity">
    <text evidence="8">Belongs to the AP2/ERF transcription factor family. ERF subfamily.</text>
</comment>
<reference evidence="11" key="1">
    <citation type="submission" date="2019-09" db="EMBL/GenBank/DDBJ databases">
        <title>Draft genome information of white flower Hibiscus syriacus.</title>
        <authorList>
            <person name="Kim Y.-M."/>
        </authorList>
    </citation>
    <scope>NUCLEOTIDE SEQUENCE [LARGE SCALE GENOMIC DNA]</scope>
    <source>
        <strain evidence="11">YM2019G1</strain>
    </source>
</reference>
<dbReference type="PRINTS" id="PR00367">
    <property type="entry name" value="ETHRSPELEMNT"/>
</dbReference>
<dbReference type="PANTHER" id="PTHR31657:SF40">
    <property type="entry name" value="ETHYLENE-RESPONSIVE TRANSCRIPTION FACTOR ERF062"/>
    <property type="match status" value="1"/>
</dbReference>
<evidence type="ECO:0000256" key="2">
    <source>
        <dbReference type="ARBA" id="ARBA00022745"/>
    </source>
</evidence>
<evidence type="ECO:0000259" key="10">
    <source>
        <dbReference type="PROSITE" id="PS51032"/>
    </source>
</evidence>
<evidence type="ECO:0000256" key="3">
    <source>
        <dbReference type="ARBA" id="ARBA00023015"/>
    </source>
</evidence>
<dbReference type="GO" id="GO:0003700">
    <property type="term" value="F:DNA-binding transcription factor activity"/>
    <property type="evidence" value="ECO:0007669"/>
    <property type="project" value="InterPro"/>
</dbReference>
<dbReference type="Pfam" id="PF14008">
    <property type="entry name" value="Metallophos_C"/>
    <property type="match status" value="1"/>
</dbReference>
<keyword evidence="4" id="KW-0238">DNA-binding</keyword>
<comment type="subcellular location">
    <subcellularLocation>
        <location evidence="1">Nucleus</location>
    </subcellularLocation>
</comment>
<dbReference type="PROSITE" id="PS51032">
    <property type="entry name" value="AP2_ERF"/>
    <property type="match status" value="1"/>
</dbReference>
<dbReference type="GO" id="GO:0005634">
    <property type="term" value="C:nucleus"/>
    <property type="evidence" value="ECO:0007669"/>
    <property type="project" value="UniProtKB-SubCell"/>
</dbReference>
<dbReference type="GO" id="GO:0000976">
    <property type="term" value="F:transcription cis-regulatory region binding"/>
    <property type="evidence" value="ECO:0007669"/>
    <property type="project" value="UniProtKB-ARBA"/>
</dbReference>
<dbReference type="Proteomes" id="UP000436088">
    <property type="component" value="Unassembled WGS sequence"/>
</dbReference>
<dbReference type="InterPro" id="IPR051758">
    <property type="entry name" value="ERF/AP2-like"/>
</dbReference>
<feature type="compositionally biased region" description="Basic and acidic residues" evidence="9">
    <location>
        <begin position="199"/>
        <end position="219"/>
    </location>
</feature>
<sequence>MQILTATVPMMVIGGEHEIEKQADNQTFTAYSYRFASTNDESGSTLYYSFDAGADQYKWLEREWKWKNCYINIELILFSMDKYIYTHTRACTQTHTRDVNVNAYERSNRVYNYTMDPCGPVYITVDGFTGGFCGFNFTSGPASGNFCWNKQHEYSAYRESSFGYGILEVKNQTHALWIWYRNQDRYSSGADVQEVPDSLPEKRRESPDSFPEKRRESHHWLSTTKTHPMKHGGAGRRFRSQHRKVCSSPGKLFRGVRQRHWGKWVAGIRLPRNQTRVWLGSFETAEEAATAYDTAAYILRGEHAQLNFPDLKDQMVANSLNGNTAALLKAKLQAISQKSGLGPSTTMSKPAVEEVSGSDRNTEKSKEVLLS</sequence>
<evidence type="ECO:0000256" key="5">
    <source>
        <dbReference type="ARBA" id="ARBA00023159"/>
    </source>
</evidence>
<dbReference type="Gene3D" id="3.60.21.10">
    <property type="match status" value="2"/>
</dbReference>
<dbReference type="PANTHER" id="PTHR31657">
    <property type="entry name" value="ETHYLENE-RESPONSIVE TRANSCRIPTION FACTOR ERF061"/>
    <property type="match status" value="1"/>
</dbReference>
<dbReference type="InterPro" id="IPR001471">
    <property type="entry name" value="AP2/ERF_dom"/>
</dbReference>
<keyword evidence="6" id="KW-0804">Transcription</keyword>
<comment type="caution">
    <text evidence="11">The sequence shown here is derived from an EMBL/GenBank/DDBJ whole genome shotgun (WGS) entry which is preliminary data.</text>
</comment>
<evidence type="ECO:0000256" key="8">
    <source>
        <dbReference type="ARBA" id="ARBA00024343"/>
    </source>
</evidence>
<gene>
    <name evidence="11" type="ORF">F3Y22_tig00112159pilonHSYRG00146</name>
</gene>
<evidence type="ECO:0000256" key="7">
    <source>
        <dbReference type="ARBA" id="ARBA00023242"/>
    </source>
</evidence>
<dbReference type="AlphaFoldDB" id="A0A6A2XTX3"/>
<name>A0A6A2XTX3_HIBSY</name>
<dbReference type="CDD" id="cd00018">
    <property type="entry name" value="AP2"/>
    <property type="match status" value="1"/>
</dbReference>
<dbReference type="SMART" id="SM00380">
    <property type="entry name" value="AP2"/>
    <property type="match status" value="1"/>
</dbReference>
<keyword evidence="2" id="KW-0936">Ethylene signaling pathway</keyword>
<accession>A0A6A2XTX3</accession>
<evidence type="ECO:0000256" key="4">
    <source>
        <dbReference type="ARBA" id="ARBA00023125"/>
    </source>
</evidence>
<dbReference type="SUPFAM" id="SSF56300">
    <property type="entry name" value="Metallo-dependent phosphatases"/>
    <property type="match status" value="1"/>
</dbReference>